<evidence type="ECO:0000256" key="1">
    <source>
        <dbReference type="ARBA" id="ARBA00023125"/>
    </source>
</evidence>
<dbReference type="GO" id="GO:0003677">
    <property type="term" value="F:DNA binding"/>
    <property type="evidence" value="ECO:0007669"/>
    <property type="project" value="UniProtKB-UniRule"/>
</dbReference>
<name>A0A9W5UQ21_9ACTN</name>
<organism evidence="5 6">
    <name type="scientific">Micromonospora sediminimaris</name>
    <dbReference type="NCBI Taxonomy" id="547162"/>
    <lineage>
        <taxon>Bacteria</taxon>
        <taxon>Bacillati</taxon>
        <taxon>Actinomycetota</taxon>
        <taxon>Actinomycetes</taxon>
        <taxon>Micromonosporales</taxon>
        <taxon>Micromonosporaceae</taxon>
        <taxon>Micromonospora</taxon>
    </lineage>
</organism>
<proteinExistence type="predicted"/>
<accession>A0A9W5UQ21</accession>
<comment type="caution">
    <text evidence="5">The sequence shown here is derived from an EMBL/GenBank/DDBJ whole genome shotgun (WGS) entry which is preliminary data.</text>
</comment>
<gene>
    <name evidence="5" type="ORF">Vse01_13340</name>
</gene>
<dbReference type="Pfam" id="PF00486">
    <property type="entry name" value="Trans_reg_C"/>
    <property type="match status" value="1"/>
</dbReference>
<dbReference type="Gene3D" id="1.10.10.10">
    <property type="entry name" value="Winged helix-like DNA-binding domain superfamily/Winged helix DNA-binding domain"/>
    <property type="match status" value="1"/>
</dbReference>
<evidence type="ECO:0000313" key="6">
    <source>
        <dbReference type="Proteomes" id="UP000607311"/>
    </source>
</evidence>
<dbReference type="InterPro" id="IPR001867">
    <property type="entry name" value="OmpR/PhoB-type_DNA-bd"/>
</dbReference>
<evidence type="ECO:0000259" key="4">
    <source>
        <dbReference type="PROSITE" id="PS51755"/>
    </source>
</evidence>
<evidence type="ECO:0000256" key="3">
    <source>
        <dbReference type="SAM" id="MobiDB-lite"/>
    </source>
</evidence>
<dbReference type="GO" id="GO:0006355">
    <property type="term" value="P:regulation of DNA-templated transcription"/>
    <property type="evidence" value="ECO:0007669"/>
    <property type="project" value="InterPro"/>
</dbReference>
<keyword evidence="1 2" id="KW-0238">DNA-binding</keyword>
<evidence type="ECO:0000256" key="2">
    <source>
        <dbReference type="PROSITE-ProRule" id="PRU01091"/>
    </source>
</evidence>
<feature type="compositionally biased region" description="Basic and acidic residues" evidence="3">
    <location>
        <begin position="168"/>
        <end position="179"/>
    </location>
</feature>
<feature type="region of interest" description="Disordered" evidence="3">
    <location>
        <begin position="49"/>
        <end position="70"/>
    </location>
</feature>
<feature type="domain" description="OmpR/PhoB-type" evidence="4">
    <location>
        <begin position="65"/>
        <end position="163"/>
    </location>
</feature>
<feature type="DNA-binding region" description="OmpR/PhoB-type" evidence="2">
    <location>
        <begin position="65"/>
        <end position="163"/>
    </location>
</feature>
<dbReference type="SMART" id="SM00862">
    <property type="entry name" value="Trans_reg_C"/>
    <property type="match status" value="1"/>
</dbReference>
<reference evidence="5" key="1">
    <citation type="submission" date="2021-01" db="EMBL/GenBank/DDBJ databases">
        <title>Whole genome shotgun sequence of Verrucosispora sediminis NBRC 107745.</title>
        <authorList>
            <person name="Komaki H."/>
            <person name="Tamura T."/>
        </authorList>
    </citation>
    <scope>NUCLEOTIDE SEQUENCE</scope>
    <source>
        <strain evidence="5">NBRC 107745</strain>
    </source>
</reference>
<dbReference type="CDD" id="cd00383">
    <property type="entry name" value="trans_reg_C"/>
    <property type="match status" value="1"/>
</dbReference>
<dbReference type="EMBL" id="BOPD01000008">
    <property type="protein sequence ID" value="GIJ32186.1"/>
    <property type="molecule type" value="Genomic_DNA"/>
</dbReference>
<dbReference type="SUPFAM" id="SSF46894">
    <property type="entry name" value="C-terminal effector domain of the bipartite response regulators"/>
    <property type="match status" value="1"/>
</dbReference>
<evidence type="ECO:0000313" key="5">
    <source>
        <dbReference type="EMBL" id="GIJ32186.1"/>
    </source>
</evidence>
<protein>
    <recommendedName>
        <fullName evidence="4">OmpR/PhoB-type domain-containing protein</fullName>
    </recommendedName>
</protein>
<dbReference type="Proteomes" id="UP000607311">
    <property type="component" value="Unassembled WGS sequence"/>
</dbReference>
<sequence>MSGPEFPIVVCVSSDATVRQRVVQRLEGVGPVVICADLAQLRAVFPAPPAEPGGPLDEPAERPTERPATWGDLTVDRAGHLVTWRGAPLGLTRTERELLARLVSPPITLWSYERLFASVWGGAYLGDTAILHSAVKRLRRKLRTLPDGPQVQTVRGVGYRLSVPPEAGDGRPDGRSRQA</sequence>
<feature type="region of interest" description="Disordered" evidence="3">
    <location>
        <begin position="157"/>
        <end position="179"/>
    </location>
</feature>
<dbReference type="InterPro" id="IPR016032">
    <property type="entry name" value="Sig_transdc_resp-reg_C-effctor"/>
</dbReference>
<dbReference type="InterPro" id="IPR036388">
    <property type="entry name" value="WH-like_DNA-bd_sf"/>
</dbReference>
<dbReference type="OrthoDB" id="3400141at2"/>
<dbReference type="GO" id="GO:0000160">
    <property type="term" value="P:phosphorelay signal transduction system"/>
    <property type="evidence" value="ECO:0007669"/>
    <property type="project" value="InterPro"/>
</dbReference>
<dbReference type="AlphaFoldDB" id="A0A9W5UQ21"/>
<dbReference type="PROSITE" id="PS51755">
    <property type="entry name" value="OMPR_PHOB"/>
    <property type="match status" value="1"/>
</dbReference>
<keyword evidence="6" id="KW-1185">Reference proteome</keyword>
<dbReference type="RefSeq" id="WP_093403397.1">
    <property type="nucleotide sequence ID" value="NZ_BOPD01000008.1"/>
</dbReference>